<accession>A0ABN1LQ84</accession>
<evidence type="ECO:0000313" key="1">
    <source>
        <dbReference type="EMBL" id="GAA0858728.1"/>
    </source>
</evidence>
<proteinExistence type="predicted"/>
<sequence length="68" mass="7954">MDINKNRKDILNKIGALIESSSYYGHLTEYENLQILRRVLKLEKNSIEEVLNYQGTLEKGTDKKKSRI</sequence>
<protein>
    <submittedName>
        <fullName evidence="1">Uncharacterized protein</fullName>
    </submittedName>
</protein>
<organism evidence="1 2">
    <name type="scientific">Clostridium nitritogenes</name>
    <dbReference type="NCBI Taxonomy" id="83340"/>
    <lineage>
        <taxon>Bacteria</taxon>
        <taxon>Bacillati</taxon>
        <taxon>Bacillota</taxon>
        <taxon>Clostridia</taxon>
        <taxon>Eubacteriales</taxon>
        <taxon>Clostridiaceae</taxon>
        <taxon>Clostridium</taxon>
    </lineage>
</organism>
<gene>
    <name evidence="1" type="ORF">GCM10008916_17750</name>
</gene>
<keyword evidence="2" id="KW-1185">Reference proteome</keyword>
<evidence type="ECO:0000313" key="2">
    <source>
        <dbReference type="Proteomes" id="UP001501764"/>
    </source>
</evidence>
<dbReference type="RefSeq" id="WP_320683152.1">
    <property type="nucleotide sequence ID" value="NZ_BAAACO010000001.1"/>
</dbReference>
<dbReference type="Proteomes" id="UP001501764">
    <property type="component" value="Unassembled WGS sequence"/>
</dbReference>
<name>A0ABN1LQ84_9CLOT</name>
<reference evidence="1 2" key="1">
    <citation type="journal article" date="2019" name="Int. J. Syst. Evol. Microbiol.">
        <title>The Global Catalogue of Microorganisms (GCM) 10K type strain sequencing project: providing services to taxonomists for standard genome sequencing and annotation.</title>
        <authorList>
            <consortium name="The Broad Institute Genomics Platform"/>
            <consortium name="The Broad Institute Genome Sequencing Center for Infectious Disease"/>
            <person name="Wu L."/>
            <person name="Ma J."/>
        </authorList>
    </citation>
    <scope>NUCLEOTIDE SEQUENCE [LARGE SCALE GENOMIC DNA]</scope>
    <source>
        <strain evidence="1 2">JCM 6485</strain>
    </source>
</reference>
<dbReference type="EMBL" id="BAAACO010000001">
    <property type="protein sequence ID" value="GAA0858728.1"/>
    <property type="molecule type" value="Genomic_DNA"/>
</dbReference>
<comment type="caution">
    <text evidence="1">The sequence shown here is derived from an EMBL/GenBank/DDBJ whole genome shotgun (WGS) entry which is preliminary data.</text>
</comment>